<evidence type="ECO:0000313" key="1">
    <source>
        <dbReference type="EMBL" id="KAH3749865.1"/>
    </source>
</evidence>
<name>A0A9D4DJX4_DREPO</name>
<comment type="caution">
    <text evidence="1">The sequence shown here is derived from an EMBL/GenBank/DDBJ whole genome shotgun (WGS) entry which is preliminary data.</text>
</comment>
<dbReference type="PANTHER" id="PTHR46312">
    <property type="entry name" value="NACHT DOMAIN-CONTAINING PROTEIN"/>
    <property type="match status" value="1"/>
</dbReference>
<dbReference type="PANTHER" id="PTHR46312:SF2">
    <property type="entry name" value="NUCLEOTIDE-BINDING OLIGOMERIZATION DOMAIN-CONTAINING PROTEIN 2-LIKE"/>
    <property type="match status" value="1"/>
</dbReference>
<reference evidence="1" key="2">
    <citation type="submission" date="2020-11" db="EMBL/GenBank/DDBJ databases">
        <authorList>
            <person name="McCartney M.A."/>
            <person name="Auch B."/>
            <person name="Kono T."/>
            <person name="Mallez S."/>
            <person name="Becker A."/>
            <person name="Gohl D.M."/>
            <person name="Silverstein K.A.T."/>
            <person name="Koren S."/>
            <person name="Bechman K.B."/>
            <person name="Herman A."/>
            <person name="Abrahante J.E."/>
            <person name="Garbe J."/>
        </authorList>
    </citation>
    <scope>NUCLEOTIDE SEQUENCE</scope>
    <source>
        <strain evidence="1">Duluth1</strain>
        <tissue evidence="1">Whole animal</tissue>
    </source>
</reference>
<dbReference type="EMBL" id="JAIWYP010000010">
    <property type="protein sequence ID" value="KAH3749865.1"/>
    <property type="molecule type" value="Genomic_DNA"/>
</dbReference>
<sequence length="438" mass="49859">MIKEQIINNIHPKEDHKNAYALLNEIMKRERCLVLLDGLDEWTGSAGHHNLPTLVENHSRCILLITTRPWKLAKGNVKNSDIGQLFQLEGIHDYFKLSKTILSFMVDKEELDEIQNAFENYIRALKFGALMSSPMMFSVIVCSYVESKKLKGSMCEIYSLVLDSLLKKTSSKREYFQKPQFTCFTETQYIQPNIHNVTDIAEAAFCLLFSDTQERSIAFGAKEIYALLDDPQTEFALKAGILTETKTLSVLRSSSTFSFINKNVQEFLAAYHIACNEHVIYDVISENLKRQPYLDINLVLLFLCGMKISAANALSQLMDDCAVAAYYARSKCNYYYQEYVCDGYIEGVANMQTDINLRLSHFRFGISTMNAVLQNIWNMNAPNALTLYVNTDTKRSPASGGSESSILIDISSCHKLERLYLCGKYIGFKGKLYYMSFV</sequence>
<dbReference type="InterPro" id="IPR027417">
    <property type="entry name" value="P-loop_NTPase"/>
</dbReference>
<reference evidence="1" key="1">
    <citation type="journal article" date="2019" name="bioRxiv">
        <title>The Genome of the Zebra Mussel, Dreissena polymorpha: A Resource for Invasive Species Research.</title>
        <authorList>
            <person name="McCartney M.A."/>
            <person name="Auch B."/>
            <person name="Kono T."/>
            <person name="Mallez S."/>
            <person name="Zhang Y."/>
            <person name="Obille A."/>
            <person name="Becker A."/>
            <person name="Abrahante J.E."/>
            <person name="Garbe J."/>
            <person name="Badalamenti J.P."/>
            <person name="Herman A."/>
            <person name="Mangelson H."/>
            <person name="Liachko I."/>
            <person name="Sullivan S."/>
            <person name="Sone E.D."/>
            <person name="Koren S."/>
            <person name="Silverstein K.A.T."/>
            <person name="Beckman K.B."/>
            <person name="Gohl D.M."/>
        </authorList>
    </citation>
    <scope>NUCLEOTIDE SEQUENCE</scope>
    <source>
        <strain evidence="1">Duluth1</strain>
        <tissue evidence="1">Whole animal</tissue>
    </source>
</reference>
<protein>
    <recommendedName>
        <fullName evidence="3">NACHT domain-containing protein</fullName>
    </recommendedName>
</protein>
<keyword evidence="2" id="KW-1185">Reference proteome</keyword>
<evidence type="ECO:0000313" key="2">
    <source>
        <dbReference type="Proteomes" id="UP000828390"/>
    </source>
</evidence>
<dbReference type="Gene3D" id="3.40.50.300">
    <property type="entry name" value="P-loop containing nucleotide triphosphate hydrolases"/>
    <property type="match status" value="1"/>
</dbReference>
<evidence type="ECO:0008006" key="3">
    <source>
        <dbReference type="Google" id="ProtNLM"/>
    </source>
</evidence>
<dbReference type="AlphaFoldDB" id="A0A9D4DJX4"/>
<dbReference type="Proteomes" id="UP000828390">
    <property type="component" value="Unassembled WGS sequence"/>
</dbReference>
<accession>A0A9D4DJX4</accession>
<organism evidence="1 2">
    <name type="scientific">Dreissena polymorpha</name>
    <name type="common">Zebra mussel</name>
    <name type="synonym">Mytilus polymorpha</name>
    <dbReference type="NCBI Taxonomy" id="45954"/>
    <lineage>
        <taxon>Eukaryota</taxon>
        <taxon>Metazoa</taxon>
        <taxon>Spiralia</taxon>
        <taxon>Lophotrochozoa</taxon>
        <taxon>Mollusca</taxon>
        <taxon>Bivalvia</taxon>
        <taxon>Autobranchia</taxon>
        <taxon>Heteroconchia</taxon>
        <taxon>Euheterodonta</taxon>
        <taxon>Imparidentia</taxon>
        <taxon>Neoheterodontei</taxon>
        <taxon>Myida</taxon>
        <taxon>Dreissenoidea</taxon>
        <taxon>Dreissenidae</taxon>
        <taxon>Dreissena</taxon>
    </lineage>
</organism>
<gene>
    <name evidence="1" type="ORF">DPMN_184380</name>
</gene>
<proteinExistence type="predicted"/>